<dbReference type="EMBL" id="AUPC02000009">
    <property type="protein sequence ID" value="POG81764.1"/>
    <property type="molecule type" value="Genomic_DNA"/>
</dbReference>
<reference evidence="1 2" key="1">
    <citation type="journal article" date="2013" name="Proc. Natl. Acad. Sci. U.S.A.">
        <title>Genome of an arbuscular mycorrhizal fungus provides insight into the oldest plant symbiosis.</title>
        <authorList>
            <person name="Tisserant E."/>
            <person name="Malbreil M."/>
            <person name="Kuo A."/>
            <person name="Kohler A."/>
            <person name="Symeonidi A."/>
            <person name="Balestrini R."/>
            <person name="Charron P."/>
            <person name="Duensing N."/>
            <person name="Frei Dit Frey N."/>
            <person name="Gianinazzi-Pearson V."/>
            <person name="Gilbert L.B."/>
            <person name="Handa Y."/>
            <person name="Herr J.R."/>
            <person name="Hijri M."/>
            <person name="Koul R."/>
            <person name="Kawaguchi M."/>
            <person name="Krajinski F."/>
            <person name="Lammers P.J."/>
            <person name="Masclaux F.G."/>
            <person name="Murat C."/>
            <person name="Morin E."/>
            <person name="Ndikumana S."/>
            <person name="Pagni M."/>
            <person name="Petitpierre D."/>
            <person name="Requena N."/>
            <person name="Rosikiewicz P."/>
            <person name="Riley R."/>
            <person name="Saito K."/>
            <person name="San Clemente H."/>
            <person name="Shapiro H."/>
            <person name="van Tuinen D."/>
            <person name="Becard G."/>
            <person name="Bonfante P."/>
            <person name="Paszkowski U."/>
            <person name="Shachar-Hill Y.Y."/>
            <person name="Tuskan G.A."/>
            <person name="Young P.W."/>
            <person name="Sanders I.R."/>
            <person name="Henrissat B."/>
            <person name="Rensing S.A."/>
            <person name="Grigoriev I.V."/>
            <person name="Corradi N."/>
            <person name="Roux C."/>
            <person name="Martin F."/>
        </authorList>
    </citation>
    <scope>NUCLEOTIDE SEQUENCE [LARGE SCALE GENOMIC DNA]</scope>
    <source>
        <strain evidence="1 2">DAOM 197198</strain>
    </source>
</reference>
<proteinExistence type="predicted"/>
<comment type="caution">
    <text evidence="1">The sequence shown here is derived from an EMBL/GenBank/DDBJ whole genome shotgun (WGS) entry which is preliminary data.</text>
</comment>
<dbReference type="AlphaFoldDB" id="A0A2P4QVS1"/>
<dbReference type="Proteomes" id="UP000018888">
    <property type="component" value="Unassembled WGS sequence"/>
</dbReference>
<protein>
    <submittedName>
        <fullName evidence="1">Uncharacterized protein</fullName>
    </submittedName>
</protein>
<evidence type="ECO:0000313" key="2">
    <source>
        <dbReference type="Proteomes" id="UP000018888"/>
    </source>
</evidence>
<organism evidence="1 2">
    <name type="scientific">Rhizophagus irregularis (strain DAOM 181602 / DAOM 197198 / MUCL 43194)</name>
    <name type="common">Arbuscular mycorrhizal fungus</name>
    <name type="synonym">Glomus intraradices</name>
    <dbReference type="NCBI Taxonomy" id="747089"/>
    <lineage>
        <taxon>Eukaryota</taxon>
        <taxon>Fungi</taxon>
        <taxon>Fungi incertae sedis</taxon>
        <taxon>Mucoromycota</taxon>
        <taxon>Glomeromycotina</taxon>
        <taxon>Glomeromycetes</taxon>
        <taxon>Glomerales</taxon>
        <taxon>Glomeraceae</taxon>
        <taxon>Rhizophagus</taxon>
    </lineage>
</organism>
<sequence length="52" mass="5761">MNSFLDHILIPFISDKPTILVGAGVYHPAPGPGNFIFSSNELFLMYFFLASL</sequence>
<name>A0A2P4QVS1_RHIID</name>
<gene>
    <name evidence="1" type="ORF">GLOIN_2v1505085</name>
</gene>
<accession>A0A2P4QVS1</accession>
<reference evidence="1 2" key="2">
    <citation type="journal article" date="2018" name="New Phytol.">
        <title>High intraspecific genome diversity in the model arbuscular mycorrhizal symbiont Rhizophagus irregularis.</title>
        <authorList>
            <person name="Chen E.C.H."/>
            <person name="Morin E."/>
            <person name="Beaudet D."/>
            <person name="Noel J."/>
            <person name="Yildirir G."/>
            <person name="Ndikumana S."/>
            <person name="Charron P."/>
            <person name="St-Onge C."/>
            <person name="Giorgi J."/>
            <person name="Kruger M."/>
            <person name="Marton T."/>
            <person name="Ropars J."/>
            <person name="Grigoriev I.V."/>
            <person name="Hainaut M."/>
            <person name="Henrissat B."/>
            <person name="Roux C."/>
            <person name="Martin F."/>
            <person name="Corradi N."/>
        </authorList>
    </citation>
    <scope>NUCLEOTIDE SEQUENCE [LARGE SCALE GENOMIC DNA]</scope>
    <source>
        <strain evidence="1 2">DAOM 197198</strain>
    </source>
</reference>
<evidence type="ECO:0000313" key="1">
    <source>
        <dbReference type="EMBL" id="POG81764.1"/>
    </source>
</evidence>
<keyword evidence="2" id="KW-1185">Reference proteome</keyword>